<dbReference type="AlphaFoldDB" id="A0A1N6SEB5"/>
<dbReference type="STRING" id="49186.SAMN05421647_104208"/>
<protein>
    <recommendedName>
        <fullName evidence="4">DUF3833 domain-containing protein</fullName>
    </recommendedName>
</protein>
<dbReference type="Proteomes" id="UP000186895">
    <property type="component" value="Unassembled WGS sequence"/>
</dbReference>
<dbReference type="PROSITE" id="PS51257">
    <property type="entry name" value="PROKAR_LIPOPROTEIN"/>
    <property type="match status" value="1"/>
</dbReference>
<evidence type="ECO:0000256" key="1">
    <source>
        <dbReference type="SAM" id="SignalP"/>
    </source>
</evidence>
<accession>A0A1N6SEB5</accession>
<sequence length="186" mass="21334">MWIKRLLFTLTLFSLMTGCSPMNNTPTTQLGPSLKIEEYFDGKVYAWGIFEDRFGTLRRQFRVEIDGNWDGQKLVLDEKFLYADGEENRRVWTITPDGNGRYIGEAGDIIGQAEGVSSGNSLNWRYQMELKVGDGSWKVSFNDWMYLQPGDVMVNRAKVSKWGFTLGTVTLFFIGEEPFKQPPFTL</sequence>
<evidence type="ECO:0000313" key="2">
    <source>
        <dbReference type="EMBL" id="SIQ39306.1"/>
    </source>
</evidence>
<keyword evidence="1" id="KW-0732">Signal</keyword>
<proteinExistence type="predicted"/>
<feature type="chain" id="PRO_5012410491" description="DUF3833 domain-containing protein" evidence="1">
    <location>
        <begin position="25"/>
        <end position="186"/>
    </location>
</feature>
<dbReference type="InterPro" id="IPR024409">
    <property type="entry name" value="DUF3833"/>
</dbReference>
<evidence type="ECO:0008006" key="4">
    <source>
        <dbReference type="Google" id="ProtNLM"/>
    </source>
</evidence>
<gene>
    <name evidence="2" type="ORF">SAMN05421647_104208</name>
</gene>
<dbReference type="Pfam" id="PF12915">
    <property type="entry name" value="DUF3833"/>
    <property type="match status" value="1"/>
</dbReference>
<reference evidence="2 3" key="1">
    <citation type="submission" date="2017-01" db="EMBL/GenBank/DDBJ databases">
        <authorList>
            <person name="Mah S.A."/>
            <person name="Swanson W.J."/>
            <person name="Moy G.W."/>
            <person name="Vacquier V.D."/>
        </authorList>
    </citation>
    <scope>NUCLEOTIDE SEQUENCE [LARGE SCALE GENOMIC DNA]</scope>
    <source>
        <strain evidence="2 3">DSM 7027</strain>
    </source>
</reference>
<keyword evidence="3" id="KW-1185">Reference proteome</keyword>
<feature type="signal peptide" evidence="1">
    <location>
        <begin position="1"/>
        <end position="24"/>
    </location>
</feature>
<organism evidence="2 3">
    <name type="scientific">Marinobacterium stanieri</name>
    <dbReference type="NCBI Taxonomy" id="49186"/>
    <lineage>
        <taxon>Bacteria</taxon>
        <taxon>Pseudomonadati</taxon>
        <taxon>Pseudomonadota</taxon>
        <taxon>Gammaproteobacteria</taxon>
        <taxon>Oceanospirillales</taxon>
        <taxon>Oceanospirillaceae</taxon>
        <taxon>Marinobacterium</taxon>
    </lineage>
</organism>
<dbReference type="EMBL" id="FTMN01000004">
    <property type="protein sequence ID" value="SIQ39306.1"/>
    <property type="molecule type" value="Genomic_DNA"/>
</dbReference>
<name>A0A1N6SEB5_9GAMM</name>
<dbReference type="eggNOG" id="ENOG5031DNS">
    <property type="taxonomic scope" value="Bacteria"/>
</dbReference>
<evidence type="ECO:0000313" key="3">
    <source>
        <dbReference type="Proteomes" id="UP000186895"/>
    </source>
</evidence>